<comment type="caution">
    <text evidence="1">The sequence shown here is derived from an EMBL/GenBank/DDBJ whole genome shotgun (WGS) entry which is preliminary data.</text>
</comment>
<accession>A0A7Z1MDU5</accession>
<dbReference type="RefSeq" id="WP_136987314.1">
    <property type="nucleotide sequence ID" value="NZ_CP170593.1"/>
</dbReference>
<reference evidence="1" key="1">
    <citation type="submission" date="2016-07" db="EMBL/GenBank/DDBJ databases">
        <authorList>
            <person name="Kauffman K."/>
            <person name="Arevalo P."/>
            <person name="Polz M.F."/>
        </authorList>
    </citation>
    <scope>NUCLEOTIDE SEQUENCE</scope>
    <source>
        <strain evidence="1">10N.222.46.E12</strain>
    </source>
</reference>
<reference evidence="1" key="2">
    <citation type="journal article" date="2018" name="Nature">
        <title>A major lineage of non-tailed dsDNA viruses as unrecognized killers of marine bacteria.</title>
        <authorList>
            <person name="Kauffman K.M."/>
            <person name="Hussain F.A."/>
            <person name="Yang J."/>
            <person name="Arevalo P."/>
            <person name="Brown J.M."/>
            <person name="Chang W.K."/>
            <person name="VanInsberghe D."/>
            <person name="Elsherbini J."/>
            <person name="Sharma R.S."/>
            <person name="Cutler M.B."/>
            <person name="Kelly L."/>
            <person name="Polz M.F."/>
        </authorList>
    </citation>
    <scope>NUCLEOTIDE SEQUENCE</scope>
    <source>
        <strain evidence="1">10N.222.46.E12</strain>
    </source>
</reference>
<evidence type="ECO:0000313" key="1">
    <source>
        <dbReference type="EMBL" id="PMP21815.1"/>
    </source>
</evidence>
<name>A0A7Z1MDU5_9VIBR</name>
<gene>
    <name evidence="1" type="ORF">BCS90_26005</name>
</gene>
<sequence length="71" mass="8100">MSRLDDTKNALIKVNVMKMQTLMTTTRVKVECPHCGEQQDGFYSNPAGGQYECDHWKQSYLVDPEADIEFG</sequence>
<protein>
    <submittedName>
        <fullName evidence="1">Uncharacterized protein</fullName>
    </submittedName>
</protein>
<organism evidence="1">
    <name type="scientific">Vibrio cyclitrophicus</name>
    <dbReference type="NCBI Taxonomy" id="47951"/>
    <lineage>
        <taxon>Bacteria</taxon>
        <taxon>Pseudomonadati</taxon>
        <taxon>Pseudomonadota</taxon>
        <taxon>Gammaproteobacteria</taxon>
        <taxon>Vibrionales</taxon>
        <taxon>Vibrionaceae</taxon>
        <taxon>Vibrio</taxon>
    </lineage>
</organism>
<dbReference type="EMBL" id="MDBS01000085">
    <property type="protein sequence ID" value="PMP21815.1"/>
    <property type="molecule type" value="Genomic_DNA"/>
</dbReference>
<proteinExistence type="predicted"/>
<dbReference type="AlphaFoldDB" id="A0A7Z1MDU5"/>